<keyword evidence="2" id="KW-1185">Reference proteome</keyword>
<reference evidence="1 2" key="1">
    <citation type="submission" date="2018-09" db="EMBL/GenBank/DDBJ databases">
        <authorList>
            <person name="Postec A."/>
        </authorList>
    </citation>
    <scope>NUCLEOTIDE SEQUENCE [LARGE SCALE GENOMIC DNA]</scope>
    <source>
        <strain evidence="1">70B-A</strain>
    </source>
</reference>
<gene>
    <name evidence="1" type="ORF">PATL70BA_1843</name>
</gene>
<dbReference type="EMBL" id="LR130778">
    <property type="protein sequence ID" value="VDN47734.1"/>
    <property type="molecule type" value="Genomic_DNA"/>
</dbReference>
<organism evidence="1 2">
    <name type="scientific">Petrocella atlantisensis</name>
    <dbReference type="NCBI Taxonomy" id="2173034"/>
    <lineage>
        <taxon>Bacteria</taxon>
        <taxon>Bacillati</taxon>
        <taxon>Bacillota</taxon>
        <taxon>Clostridia</taxon>
        <taxon>Lachnospirales</taxon>
        <taxon>Vallitaleaceae</taxon>
        <taxon>Petrocella</taxon>
    </lineage>
</organism>
<accession>A0A3P7NWX6</accession>
<dbReference type="AlphaFoldDB" id="A0A3P7NWX6"/>
<evidence type="ECO:0000313" key="2">
    <source>
        <dbReference type="Proteomes" id="UP000279029"/>
    </source>
</evidence>
<sequence>MAARFKKQRTLEATLENSYKRYPERPGAKLEVHSFISCLDP</sequence>
<dbReference type="KEGG" id="cbar:PATL70BA_1843"/>
<proteinExistence type="predicted"/>
<protein>
    <submittedName>
        <fullName evidence="1">Uncharacterized protein</fullName>
    </submittedName>
</protein>
<name>A0A3P7NWX6_9FIRM</name>
<dbReference type="Proteomes" id="UP000279029">
    <property type="component" value="Chromosome"/>
</dbReference>
<evidence type="ECO:0000313" key="1">
    <source>
        <dbReference type="EMBL" id="VDN47734.1"/>
    </source>
</evidence>